<dbReference type="RefSeq" id="WP_169654990.1">
    <property type="nucleotide sequence ID" value="NZ_JABANE010000006.1"/>
</dbReference>
<dbReference type="Gene3D" id="3.30.70.100">
    <property type="match status" value="1"/>
</dbReference>
<keyword evidence="3" id="KW-1185">Reference proteome</keyword>
<dbReference type="AlphaFoldDB" id="A0A7X9P1L7"/>
<dbReference type="InterPro" id="IPR007024">
    <property type="entry name" value="BLUF_domain"/>
</dbReference>
<dbReference type="EMBL" id="JABANE010000006">
    <property type="protein sequence ID" value="NME66989.1"/>
    <property type="molecule type" value="Genomic_DNA"/>
</dbReference>
<dbReference type="PROSITE" id="PS50925">
    <property type="entry name" value="BLUF"/>
    <property type="match status" value="1"/>
</dbReference>
<dbReference type="SMART" id="SM01034">
    <property type="entry name" value="BLUF"/>
    <property type="match status" value="1"/>
</dbReference>
<gene>
    <name evidence="2" type="ORF">HHU12_03330</name>
</gene>
<evidence type="ECO:0000259" key="1">
    <source>
        <dbReference type="PROSITE" id="PS50925"/>
    </source>
</evidence>
<dbReference type="Proteomes" id="UP000576082">
    <property type="component" value="Unassembled WGS sequence"/>
</dbReference>
<proteinExistence type="predicted"/>
<sequence length="146" mass="17357">MYCLCYVSTREVSLDDDVLRDILVLSRKNNVLKQLTGLLILLEDKFIQVLEGDEQEVEELYAKIKRDDRHKSVQKIYSGTIEERNFNTWSMAFKEIHWDDLEEAGFIKEYDKSLPLESYLKNKNHYVIELLKTYQGFSELRMNLPN</sequence>
<name>A0A7X9P1L7_9BACT</name>
<accession>A0A7X9P1L7</accession>
<dbReference type="GO" id="GO:0071949">
    <property type="term" value="F:FAD binding"/>
    <property type="evidence" value="ECO:0007669"/>
    <property type="project" value="InterPro"/>
</dbReference>
<protein>
    <submittedName>
        <fullName evidence="2">BLUF domain-containing protein</fullName>
    </submittedName>
</protein>
<dbReference type="GO" id="GO:0009882">
    <property type="term" value="F:blue light photoreceptor activity"/>
    <property type="evidence" value="ECO:0007669"/>
    <property type="project" value="InterPro"/>
</dbReference>
<comment type="caution">
    <text evidence="2">The sequence shown here is derived from an EMBL/GenBank/DDBJ whole genome shotgun (WGS) entry which is preliminary data.</text>
</comment>
<dbReference type="Pfam" id="PF04940">
    <property type="entry name" value="BLUF"/>
    <property type="match status" value="1"/>
</dbReference>
<feature type="domain" description="BLUF" evidence="1">
    <location>
        <begin position="1"/>
        <end position="92"/>
    </location>
</feature>
<dbReference type="SUPFAM" id="SSF54975">
    <property type="entry name" value="Acylphosphatase/BLUF domain-like"/>
    <property type="match status" value="1"/>
</dbReference>
<evidence type="ECO:0000313" key="3">
    <source>
        <dbReference type="Proteomes" id="UP000576082"/>
    </source>
</evidence>
<organism evidence="2 3">
    <name type="scientific">Flammeovirga aprica JL-4</name>
    <dbReference type="NCBI Taxonomy" id="694437"/>
    <lineage>
        <taxon>Bacteria</taxon>
        <taxon>Pseudomonadati</taxon>
        <taxon>Bacteroidota</taxon>
        <taxon>Cytophagia</taxon>
        <taxon>Cytophagales</taxon>
        <taxon>Flammeovirgaceae</taxon>
        <taxon>Flammeovirga</taxon>
    </lineage>
</organism>
<reference evidence="2 3" key="1">
    <citation type="submission" date="2020-04" db="EMBL/GenBank/DDBJ databases">
        <title>Flammeovirga sp. SR4, a novel species isolated from seawater.</title>
        <authorList>
            <person name="Wang X."/>
        </authorList>
    </citation>
    <scope>NUCLEOTIDE SEQUENCE [LARGE SCALE GENOMIC DNA]</scope>
    <source>
        <strain evidence="2 3">ATCC 23126</strain>
    </source>
</reference>
<evidence type="ECO:0000313" key="2">
    <source>
        <dbReference type="EMBL" id="NME66989.1"/>
    </source>
</evidence>
<dbReference type="InterPro" id="IPR036046">
    <property type="entry name" value="Acylphosphatase-like_dom_sf"/>
</dbReference>